<accession>A0A940DXR7</accession>
<comment type="caution">
    <text evidence="1">The sequence shown here is derived from an EMBL/GenBank/DDBJ whole genome shotgun (WGS) entry which is preliminary data.</text>
</comment>
<evidence type="ECO:0000313" key="1">
    <source>
        <dbReference type="EMBL" id="MBO8484008.1"/>
    </source>
</evidence>
<reference evidence="1" key="2">
    <citation type="journal article" date="2021" name="PeerJ">
        <title>Extensive microbial diversity within the chicken gut microbiome revealed by metagenomics and culture.</title>
        <authorList>
            <person name="Gilroy R."/>
            <person name="Ravi A."/>
            <person name="Getino M."/>
            <person name="Pursley I."/>
            <person name="Horton D.L."/>
            <person name="Alikhan N.F."/>
            <person name="Baker D."/>
            <person name="Gharbi K."/>
            <person name="Hall N."/>
            <person name="Watson M."/>
            <person name="Adriaenssens E.M."/>
            <person name="Foster-Nyarko E."/>
            <person name="Jarju S."/>
            <person name="Secka A."/>
            <person name="Antonio M."/>
            <person name="Oren A."/>
            <person name="Chaudhuri R.R."/>
            <person name="La Ragione R."/>
            <person name="Hildebrand F."/>
            <person name="Pallen M.J."/>
        </authorList>
    </citation>
    <scope>NUCLEOTIDE SEQUENCE</scope>
    <source>
        <strain evidence="1">G3-8215</strain>
    </source>
</reference>
<dbReference type="SUPFAM" id="SSF53474">
    <property type="entry name" value="alpha/beta-Hydrolases"/>
    <property type="match status" value="1"/>
</dbReference>
<dbReference type="Pfam" id="PF11288">
    <property type="entry name" value="DUF3089"/>
    <property type="match status" value="1"/>
</dbReference>
<gene>
    <name evidence="1" type="ORF">IAB75_07850</name>
</gene>
<dbReference type="EMBL" id="JADILV010000052">
    <property type="protein sequence ID" value="MBO8484008.1"/>
    <property type="molecule type" value="Genomic_DNA"/>
</dbReference>
<protein>
    <submittedName>
        <fullName evidence="1">DUF3089 domain-containing protein</fullName>
    </submittedName>
</protein>
<dbReference type="InterPro" id="IPR021440">
    <property type="entry name" value="DUF3089"/>
</dbReference>
<evidence type="ECO:0000313" key="2">
    <source>
        <dbReference type="Proteomes" id="UP000725002"/>
    </source>
</evidence>
<organism evidence="1 2">
    <name type="scientific">Candidatus Cryptobacteroides avicola</name>
    <dbReference type="NCBI Taxonomy" id="2840757"/>
    <lineage>
        <taxon>Bacteria</taxon>
        <taxon>Pseudomonadati</taxon>
        <taxon>Bacteroidota</taxon>
        <taxon>Bacteroidia</taxon>
        <taxon>Bacteroidales</taxon>
        <taxon>Candidatus Cryptobacteroides</taxon>
    </lineage>
</organism>
<dbReference type="Proteomes" id="UP000725002">
    <property type="component" value="Unassembled WGS sequence"/>
</dbReference>
<proteinExistence type="predicted"/>
<dbReference type="AlphaFoldDB" id="A0A940DXR7"/>
<name>A0A940DXR7_9BACT</name>
<sequence>MHKWIAASIAVLCTAGCSSGGGGDTVPAEPDYSRENMWYRTGMTSDGKEADVFYVTPTCVWDWQDSTGNTIHYMDTENPEQRAATDASTRLGYELFSKSCNFFSPYYRQITMDCWFGTEEDIERRYQISHLDIAKAFRYYMKHLNGGRPFFLAGHSQGAKAIIRLLEENLTDEQYSRMVAAYAFGFGISEEELASCPHLKPAEGPDDYGVTVCYNSVSTPEAVSPSFKDNIVCINPINWRTDSTYAPAAENAGSVFFHRSVASDTLFNAVGARMLPQEHVLQIDDLDDNDYYIPSIGEIFPKGNYHVQEINLYFLNLQQNIADRLRSYSKSH</sequence>
<reference evidence="1" key="1">
    <citation type="submission" date="2020-10" db="EMBL/GenBank/DDBJ databases">
        <authorList>
            <person name="Gilroy R."/>
        </authorList>
    </citation>
    <scope>NUCLEOTIDE SEQUENCE</scope>
    <source>
        <strain evidence="1">G3-8215</strain>
    </source>
</reference>
<dbReference type="InterPro" id="IPR029058">
    <property type="entry name" value="AB_hydrolase_fold"/>
</dbReference>